<keyword evidence="2" id="KW-0489">Methyltransferase</keyword>
<dbReference type="Gene3D" id="1.25.40.10">
    <property type="entry name" value="Tetratricopeptide repeat domain"/>
    <property type="match status" value="1"/>
</dbReference>
<dbReference type="Gene3D" id="3.40.50.150">
    <property type="entry name" value="Vaccinia Virus protein VP39"/>
    <property type="match status" value="1"/>
</dbReference>
<keyword evidence="3" id="KW-1185">Reference proteome</keyword>
<comment type="caution">
    <text evidence="2">The sequence shown here is derived from an EMBL/GenBank/DDBJ whole genome shotgun (WGS) entry which is preliminary data.</text>
</comment>
<dbReference type="RefSeq" id="WP_305756211.1">
    <property type="nucleotide sequence ID" value="NZ_JAPCKK010000029.1"/>
</dbReference>
<dbReference type="GO" id="GO:0032259">
    <property type="term" value="P:methylation"/>
    <property type="evidence" value="ECO:0007669"/>
    <property type="project" value="UniProtKB-KW"/>
</dbReference>
<sequence>MGIGLNWIEKLGMLDQGKLDGNVEWLIDAIKEDEKIFPVLIARIHERVNNRIELFNILAVGCYQYKQFDYVIPFLEEALKEDEFNKDALMNLGQILSEVGEQKLALSYVLKIRDKDQEVLSFINYLNESFENEDILEFEQNDVEFTGERLIINRHVKYQYPDVLEEHINRYKFACSHVKNKIVLDAACGAGYGSKMMSEAGATHVTGVDISEESLIHARKDYNSSNIKFSYGDVNKLPFKDSSFEVIVSFETIEHIRDGSHWIREATRLLKEDGLFLVSTPNRSITNPGTYFEEAPLNRHHCFEYNAIEFIGELTKEFDIVGIYGQSYVHDQNNASTTFLRTVRKLDINFKPTGKDSIHGADHDLIPLGLVKDMQPMYLVAVCRKKRK</sequence>
<evidence type="ECO:0000259" key="1">
    <source>
        <dbReference type="Pfam" id="PF13847"/>
    </source>
</evidence>
<dbReference type="CDD" id="cd02440">
    <property type="entry name" value="AdoMet_MTases"/>
    <property type="match status" value="1"/>
</dbReference>
<dbReference type="PANTHER" id="PTHR43591:SF110">
    <property type="entry name" value="RHODANESE DOMAIN-CONTAINING PROTEIN"/>
    <property type="match status" value="1"/>
</dbReference>
<keyword evidence="2" id="KW-0808">Transferase</keyword>
<dbReference type="PANTHER" id="PTHR43591">
    <property type="entry name" value="METHYLTRANSFERASE"/>
    <property type="match status" value="1"/>
</dbReference>
<dbReference type="InterPro" id="IPR011990">
    <property type="entry name" value="TPR-like_helical_dom_sf"/>
</dbReference>
<accession>A0ABT9FV90</accession>
<reference evidence="2 3" key="1">
    <citation type="submission" date="2022-10" db="EMBL/GenBank/DDBJ databases">
        <title>Paenibacillus description and whole genome data of maize root bacterial community.</title>
        <authorList>
            <person name="Marton D."/>
            <person name="Farkas M."/>
            <person name="Cserhati M."/>
        </authorList>
    </citation>
    <scope>NUCLEOTIDE SEQUENCE [LARGE SCALE GENOMIC DNA]</scope>
    <source>
        <strain evidence="2 3">P96</strain>
    </source>
</reference>
<name>A0ABT9FV90_9BACL</name>
<organism evidence="2 3">
    <name type="scientific">Paenibacillus zeirhizosphaerae</name>
    <dbReference type="NCBI Taxonomy" id="2987519"/>
    <lineage>
        <taxon>Bacteria</taxon>
        <taxon>Bacillati</taxon>
        <taxon>Bacillota</taxon>
        <taxon>Bacilli</taxon>
        <taxon>Bacillales</taxon>
        <taxon>Paenibacillaceae</taxon>
        <taxon>Paenibacillus</taxon>
    </lineage>
</organism>
<dbReference type="InterPro" id="IPR025714">
    <property type="entry name" value="Methyltranfer_dom"/>
</dbReference>
<dbReference type="EMBL" id="JAPCKK010000029">
    <property type="protein sequence ID" value="MDP4098589.1"/>
    <property type="molecule type" value="Genomic_DNA"/>
</dbReference>
<dbReference type="InterPro" id="IPR029063">
    <property type="entry name" value="SAM-dependent_MTases_sf"/>
</dbReference>
<dbReference type="SUPFAM" id="SSF53335">
    <property type="entry name" value="S-adenosyl-L-methionine-dependent methyltransferases"/>
    <property type="match status" value="1"/>
</dbReference>
<dbReference type="Pfam" id="PF13847">
    <property type="entry name" value="Methyltransf_31"/>
    <property type="match status" value="1"/>
</dbReference>
<dbReference type="GO" id="GO:0008168">
    <property type="term" value="F:methyltransferase activity"/>
    <property type="evidence" value="ECO:0007669"/>
    <property type="project" value="UniProtKB-KW"/>
</dbReference>
<dbReference type="SUPFAM" id="SSF48452">
    <property type="entry name" value="TPR-like"/>
    <property type="match status" value="1"/>
</dbReference>
<proteinExistence type="predicted"/>
<feature type="domain" description="Methyltransferase" evidence="1">
    <location>
        <begin position="179"/>
        <end position="287"/>
    </location>
</feature>
<gene>
    <name evidence="2" type="ORF">OIN60_17800</name>
</gene>
<evidence type="ECO:0000313" key="3">
    <source>
        <dbReference type="Proteomes" id="UP001241848"/>
    </source>
</evidence>
<protein>
    <submittedName>
        <fullName evidence="2">Class I SAM-dependent methyltransferase</fullName>
    </submittedName>
</protein>
<evidence type="ECO:0000313" key="2">
    <source>
        <dbReference type="EMBL" id="MDP4098589.1"/>
    </source>
</evidence>
<dbReference type="Proteomes" id="UP001241848">
    <property type="component" value="Unassembled WGS sequence"/>
</dbReference>